<dbReference type="Pfam" id="PF01607">
    <property type="entry name" value="CBM_14"/>
    <property type="match status" value="2"/>
</dbReference>
<dbReference type="GO" id="GO:0005576">
    <property type="term" value="C:extracellular region"/>
    <property type="evidence" value="ECO:0007669"/>
    <property type="project" value="InterPro"/>
</dbReference>
<evidence type="ECO:0000313" key="8">
    <source>
        <dbReference type="EMBL" id="KAJ8942588.1"/>
    </source>
</evidence>
<feature type="domain" description="Chitin-binding type-2" evidence="7">
    <location>
        <begin position="21"/>
        <end position="81"/>
    </location>
</feature>
<organism evidence="8 9">
    <name type="scientific">Aromia moschata</name>
    <dbReference type="NCBI Taxonomy" id="1265417"/>
    <lineage>
        <taxon>Eukaryota</taxon>
        <taxon>Metazoa</taxon>
        <taxon>Ecdysozoa</taxon>
        <taxon>Arthropoda</taxon>
        <taxon>Hexapoda</taxon>
        <taxon>Insecta</taxon>
        <taxon>Pterygota</taxon>
        <taxon>Neoptera</taxon>
        <taxon>Endopterygota</taxon>
        <taxon>Coleoptera</taxon>
        <taxon>Polyphaga</taxon>
        <taxon>Cucujiformia</taxon>
        <taxon>Chrysomeloidea</taxon>
        <taxon>Cerambycidae</taxon>
        <taxon>Cerambycinae</taxon>
        <taxon>Callichromatini</taxon>
        <taxon>Aromia</taxon>
    </lineage>
</organism>
<evidence type="ECO:0000256" key="5">
    <source>
        <dbReference type="ARBA" id="ARBA00023180"/>
    </source>
</evidence>
<dbReference type="Gene3D" id="2.170.140.10">
    <property type="entry name" value="Chitin binding domain"/>
    <property type="match status" value="1"/>
</dbReference>
<proteinExistence type="predicted"/>
<dbReference type="AlphaFoldDB" id="A0AAV8XW38"/>
<dbReference type="PANTHER" id="PTHR23301:SF0">
    <property type="entry name" value="CHITIN-BINDING TYPE-2 DOMAIN-CONTAINING PROTEIN-RELATED"/>
    <property type="match status" value="1"/>
</dbReference>
<dbReference type="GO" id="GO:0008061">
    <property type="term" value="F:chitin binding"/>
    <property type="evidence" value="ECO:0007669"/>
    <property type="project" value="UniProtKB-KW"/>
</dbReference>
<accession>A0AAV8XW38</accession>
<evidence type="ECO:0000313" key="9">
    <source>
        <dbReference type="Proteomes" id="UP001162162"/>
    </source>
</evidence>
<evidence type="ECO:0000259" key="7">
    <source>
        <dbReference type="PROSITE" id="PS50940"/>
    </source>
</evidence>
<gene>
    <name evidence="8" type="ORF">NQ318_006218</name>
</gene>
<feature type="signal peptide" evidence="6">
    <location>
        <begin position="1"/>
        <end position="15"/>
    </location>
</feature>
<evidence type="ECO:0000256" key="4">
    <source>
        <dbReference type="ARBA" id="ARBA00023157"/>
    </source>
</evidence>
<keyword evidence="5" id="KW-0325">Glycoprotein</keyword>
<dbReference type="SUPFAM" id="SSF57625">
    <property type="entry name" value="Invertebrate chitin-binding proteins"/>
    <property type="match status" value="2"/>
</dbReference>
<dbReference type="InterPro" id="IPR051940">
    <property type="entry name" value="Chitin_bind-dev_reg"/>
</dbReference>
<keyword evidence="2 6" id="KW-0732">Signal</keyword>
<dbReference type="InterPro" id="IPR002557">
    <property type="entry name" value="Chitin-bd_dom"/>
</dbReference>
<evidence type="ECO:0000256" key="3">
    <source>
        <dbReference type="ARBA" id="ARBA00022737"/>
    </source>
</evidence>
<dbReference type="SMART" id="SM00494">
    <property type="entry name" value="ChtBD2"/>
    <property type="match status" value="2"/>
</dbReference>
<evidence type="ECO:0000256" key="1">
    <source>
        <dbReference type="ARBA" id="ARBA00022669"/>
    </source>
</evidence>
<keyword evidence="4" id="KW-1015">Disulfide bond</keyword>
<dbReference type="PANTHER" id="PTHR23301">
    <property type="entry name" value="CHITIN BINDING PERITROPHIN-A"/>
    <property type="match status" value="1"/>
</dbReference>
<evidence type="ECO:0000256" key="6">
    <source>
        <dbReference type="SAM" id="SignalP"/>
    </source>
</evidence>
<dbReference type="PROSITE" id="PS50940">
    <property type="entry name" value="CHIT_BIND_II"/>
    <property type="match status" value="1"/>
</dbReference>
<reference evidence="8" key="1">
    <citation type="journal article" date="2023" name="Insect Mol. Biol.">
        <title>Genome sequencing provides insights into the evolution of gene families encoding plant cell wall-degrading enzymes in longhorned beetles.</title>
        <authorList>
            <person name="Shin N.R."/>
            <person name="Okamura Y."/>
            <person name="Kirsch R."/>
            <person name="Pauchet Y."/>
        </authorList>
    </citation>
    <scope>NUCLEOTIDE SEQUENCE</scope>
    <source>
        <strain evidence="8">AMC_N1</strain>
    </source>
</reference>
<keyword evidence="3" id="KW-0677">Repeat</keyword>
<dbReference type="InterPro" id="IPR036508">
    <property type="entry name" value="Chitin-bd_dom_sf"/>
</dbReference>
<protein>
    <recommendedName>
        <fullName evidence="7">Chitin-binding type-2 domain-containing protein</fullName>
    </recommendedName>
</protein>
<feature type="chain" id="PRO_5043765275" description="Chitin-binding type-2 domain-containing protein" evidence="6">
    <location>
        <begin position="16"/>
        <end position="137"/>
    </location>
</feature>
<evidence type="ECO:0000256" key="2">
    <source>
        <dbReference type="ARBA" id="ARBA00022729"/>
    </source>
</evidence>
<name>A0AAV8XW38_9CUCU</name>
<dbReference type="Proteomes" id="UP001162162">
    <property type="component" value="Unassembled WGS sequence"/>
</dbReference>
<comment type="caution">
    <text evidence="8">The sequence shown here is derived from an EMBL/GenBank/DDBJ whole genome shotgun (WGS) entry which is preliminary data.</text>
</comment>
<sequence length="137" mass="15280">MFLAAIILCYYLATGILVETEVSCPDEDPDEAEILADPTNCTRFYICDNGSPYLHNCSGGLFFNSQLNVCDQPANVVFCEYDDLLYLKPYCDCHKYVICDYGNMSVLECPKGYYFSAAEPRLRLGNSSDPCQQGDCG</sequence>
<keyword evidence="9" id="KW-1185">Reference proteome</keyword>
<keyword evidence="1" id="KW-0147">Chitin-binding</keyword>
<dbReference type="EMBL" id="JAPWTK010000319">
    <property type="protein sequence ID" value="KAJ8942588.1"/>
    <property type="molecule type" value="Genomic_DNA"/>
</dbReference>